<feature type="compositionally biased region" description="Low complexity" evidence="1">
    <location>
        <begin position="1806"/>
        <end position="1825"/>
    </location>
</feature>
<feature type="chain" id="PRO_5046689130" description="Translocation/assembly module TamB" evidence="2">
    <location>
        <begin position="24"/>
        <end position="1878"/>
    </location>
</feature>
<dbReference type="Proteomes" id="UP001501153">
    <property type="component" value="Unassembled WGS sequence"/>
</dbReference>
<feature type="compositionally biased region" description="Basic and acidic residues" evidence="1">
    <location>
        <begin position="1762"/>
        <end position="1802"/>
    </location>
</feature>
<evidence type="ECO:0000313" key="4">
    <source>
        <dbReference type="Proteomes" id="UP001501153"/>
    </source>
</evidence>
<accession>A0ABP8IPA7</accession>
<feature type="compositionally biased region" description="Low complexity" evidence="1">
    <location>
        <begin position="293"/>
        <end position="335"/>
    </location>
</feature>
<evidence type="ECO:0000313" key="3">
    <source>
        <dbReference type="EMBL" id="GAA4365084.1"/>
    </source>
</evidence>
<keyword evidence="2" id="KW-0732">Signal</keyword>
<protein>
    <recommendedName>
        <fullName evidence="5">Translocation/assembly module TamB</fullName>
    </recommendedName>
</protein>
<feature type="compositionally biased region" description="Low complexity" evidence="1">
    <location>
        <begin position="251"/>
        <end position="261"/>
    </location>
</feature>
<comment type="caution">
    <text evidence="3">The sequence shown here is derived from an EMBL/GenBank/DDBJ whole genome shotgun (WGS) entry which is preliminary data.</text>
</comment>
<dbReference type="EMBL" id="BAABGZ010000073">
    <property type="protein sequence ID" value="GAA4365084.1"/>
    <property type="molecule type" value="Genomic_DNA"/>
</dbReference>
<feature type="region of interest" description="Disordered" evidence="1">
    <location>
        <begin position="829"/>
        <end position="849"/>
    </location>
</feature>
<feature type="signal peptide" evidence="2">
    <location>
        <begin position="1"/>
        <end position="23"/>
    </location>
</feature>
<feature type="compositionally biased region" description="Basic and acidic residues" evidence="1">
    <location>
        <begin position="1826"/>
        <end position="1871"/>
    </location>
</feature>
<keyword evidence="4" id="KW-1185">Reference proteome</keyword>
<evidence type="ECO:0000256" key="1">
    <source>
        <dbReference type="SAM" id="MobiDB-lite"/>
    </source>
</evidence>
<feature type="region of interest" description="Disordered" evidence="1">
    <location>
        <begin position="1684"/>
        <end position="1878"/>
    </location>
</feature>
<gene>
    <name evidence="3" type="ORF">GCM10023185_35110</name>
</gene>
<proteinExistence type="predicted"/>
<organism evidence="3 4">
    <name type="scientific">Hymenobacter saemangeumensis</name>
    <dbReference type="NCBI Taxonomy" id="1084522"/>
    <lineage>
        <taxon>Bacteria</taxon>
        <taxon>Pseudomonadati</taxon>
        <taxon>Bacteroidota</taxon>
        <taxon>Cytophagia</taxon>
        <taxon>Cytophagales</taxon>
        <taxon>Hymenobacteraceae</taxon>
        <taxon>Hymenobacter</taxon>
    </lineage>
</organism>
<evidence type="ECO:0008006" key="5">
    <source>
        <dbReference type="Google" id="ProtNLM"/>
    </source>
</evidence>
<evidence type="ECO:0000256" key="2">
    <source>
        <dbReference type="SAM" id="SignalP"/>
    </source>
</evidence>
<feature type="compositionally biased region" description="Low complexity" evidence="1">
    <location>
        <begin position="225"/>
        <end position="235"/>
    </location>
</feature>
<reference evidence="4" key="1">
    <citation type="journal article" date="2019" name="Int. J. Syst. Evol. Microbiol.">
        <title>The Global Catalogue of Microorganisms (GCM) 10K type strain sequencing project: providing services to taxonomists for standard genome sequencing and annotation.</title>
        <authorList>
            <consortium name="The Broad Institute Genomics Platform"/>
            <consortium name="The Broad Institute Genome Sequencing Center for Infectious Disease"/>
            <person name="Wu L."/>
            <person name="Ma J."/>
        </authorList>
    </citation>
    <scope>NUCLEOTIDE SEQUENCE [LARGE SCALE GENOMIC DNA]</scope>
    <source>
        <strain evidence="4">JCM 17923</strain>
    </source>
</reference>
<name>A0ABP8IPA7_9BACT</name>
<dbReference type="RefSeq" id="WP_345237417.1">
    <property type="nucleotide sequence ID" value="NZ_BAABGZ010000073.1"/>
</dbReference>
<feature type="region of interest" description="Disordered" evidence="1">
    <location>
        <begin position="213"/>
        <end position="339"/>
    </location>
</feature>
<sequence length="1878" mass="203601">MKHFAAVIVLFGALLGLHWPALAQTAPPANPPATGPKPPAQPAAATKYMGKLSTDPVQYISDIQLMMAATNNLAARNSAARLKELWGSNRLTSSQQARIIALSQTMLAKKFKPRPHFEALFDAVVGGANTAKLSDQQMDQFLEVFGKTLDNEAVQETDKFLLTASRVLSTGFVYRSGYNGLRAVGGNISFAYSPIAVAQGNLEFGAPQPVKEEVIPDAPKPAPKPAAKTAAKPAAKPAPKPAPKKKASSNGWDSADMWSSSSGGGWGNDDGWGKADDGWGAAAKKPAPKKPVAKGAPAKTTPVKAAAPAKEAAPKANPADFDSGGFDSAGSSGSFQPSASPYEEYYAPPIRGAVMVLKDTDLFMSTVGDSVFLRKVSGTIVPNSNRFVATSAQLSWNIKNEPVLAEMTGFDFDMTKPEFTAQPVTLTYAALLEAPVKGALSYKSTRRKPGAADNGYPRFISLTNDARIKTLGENIKYRGGLSLAGSRMLSAALDGSLSNITVSLEGKPKFKAASRAYVLGDSVITATRAGITIYQGAKDSITHPGVEFKYAKNKQQLKLSREEGMYKNTPYTDTYHQLDIRTQQLSWNLRNPIIEFAVLSAKNQQTADFESKEFFTNSRYQQLKSINRMHPLQMVVGFSQSHDNAKTVNILDIATELEQSPANLRSAMAGLARDGYVSWNGQTGEVTILPKGFHYVASARDRKDYDHIAIKSLTGSGRNATLNLNTNELVVRGVDRFNFTDDSASVFVRPDSNVIRIQRNRNINFNGTVVASAMRFKGRDFKFDYDGFYVDMTKIDSIVIRKQGSKAKGAKRNADFALTNKGSVSTGRLYINDPRNKSGRKKKPQYPSFDSKSGANVYFGKQDVLGGAYDSTLVFDIPPFKLDSLNRLGKAASGFDGVFRSGGILPDIKTKLTIQEDGSLGFVYDAPREGFPLYKGRGHMDGKVKLDSKGLQTIGGVKYQSGTFTSDAFILYRDSVVAVGRSGAIAAKSGNGVDIPKMSLPAGYLMKWDVKRDSMYLTTPENGGSARLYATAKTAFNFTGTAVLTPKAAGGSGRLDGPQSYIRSPEFTFKSDSYSGRRALLSVKSAEANKPALTATDVAFDYNLKKGYADFRREEGSKAAIDLPYSQFKSTLSDGRWDFTKKTVKLRAASGSDSTKKAYFVSTNPAQNGLRFKASAGIYDLAKYRLQTSGVPYVAAADAWILPDSGKVTILANGQVKPLRNAGLVLDSLSKIHKLYKGTIRVYSRNAFGGDAYYNFKTATDSVALHFTNFEPDPAYVMAAGTKKKKKANEEVEEPSGPPTVATSIVDAKLKFQLVPLVGYRGNVTLNSKRPGLIFDGEVQLQFGKQRASAEWFAVKDSIDPQNFSLTLREPKAGDGSPLVTGLYMSDVSNKVYPLYVATVPNSTDIPLFKVDGELRYNKQRREFTLSRTDMNDANNYQGAAMTYGETNGRLDFRGPLTFITSNKNYGMVASGVGSASPDSARYSIDALLGIDINLPPKALDMMANELAKITKNSPEALEGNPNELYKIGEFAGSKAAETYASRRGVAEPLAKLSPKLAHTLLLSKVDLRWSEKQKAWYSVGKLGLSGVGKQATNALIDGYVEIKRENATDVVELYLEAEPQVWYYFKYANNLLLTKSQNENYDAEIGNKAKGDYNTATSYGVFLGEYTDVDMFRAHFQRDYLGKSGKLAARPPAPPRPEPLEDGKKKKKGKYDDAINSGTEPGTDPAASIEEPAKKKKKKAKDNDPFGDGEIVPAGAAEDAAAAKKEAERLKKEEEKAAKEAAKEAERQKKEEEKRLKREGDGVIDAPGTAPAAGPATDPGVDAAAAKKEADRLKKEEEKAAKEAAKEAERQKKEEEKAKKEEEKRKKAAENDPFGGG</sequence>